<proteinExistence type="predicted"/>
<sequence length="271" mass="29602">MANAIPFVEGKLEQRKAVLFCKTYSPESKACQAILRGYPELTEDYLECVAIEKRGDCSEVEDYLHKLSGKNNREVPLLFVDTRCVGGYSEIIQMQSAGRLKDFIKDIVSPRQKKPDDDDPIYRYLDLRVRPLDDTEIIIKIKEVFTKTAGIDCTTETDFDPLHVTDSNMSVLSGLSEVLGPKGEGDETVLGPTPPSAGDLGHEADGGKAGVGGVKGLRLNYLRHKMEVYEKEGGLGRGSDSAGGQEGERTGENQMGETAARGKKTDKGNNV</sequence>
<gene>
    <name evidence="3" type="primary">LOC101849008</name>
</gene>
<dbReference type="RefSeq" id="XP_005109652.1">
    <property type="nucleotide sequence ID" value="XM_005109595.2"/>
</dbReference>
<evidence type="ECO:0000313" key="2">
    <source>
        <dbReference type="Proteomes" id="UP000694888"/>
    </source>
</evidence>
<keyword evidence="2" id="KW-1185">Reference proteome</keyword>
<organism evidence="2 3">
    <name type="scientific">Aplysia californica</name>
    <name type="common">California sea hare</name>
    <dbReference type="NCBI Taxonomy" id="6500"/>
    <lineage>
        <taxon>Eukaryota</taxon>
        <taxon>Metazoa</taxon>
        <taxon>Spiralia</taxon>
        <taxon>Lophotrochozoa</taxon>
        <taxon>Mollusca</taxon>
        <taxon>Gastropoda</taxon>
        <taxon>Heterobranchia</taxon>
        <taxon>Euthyneura</taxon>
        <taxon>Tectipleura</taxon>
        <taxon>Aplysiida</taxon>
        <taxon>Aplysioidea</taxon>
        <taxon>Aplysiidae</taxon>
        <taxon>Aplysia</taxon>
    </lineage>
</organism>
<dbReference type="GeneID" id="101849008"/>
<accession>A0ABM0K661</accession>
<dbReference type="PROSITE" id="PS51354">
    <property type="entry name" value="GLUTAREDOXIN_2"/>
    <property type="match status" value="1"/>
</dbReference>
<feature type="region of interest" description="Disordered" evidence="1">
    <location>
        <begin position="229"/>
        <end position="271"/>
    </location>
</feature>
<dbReference type="Gene3D" id="3.40.30.10">
    <property type="entry name" value="Glutaredoxin"/>
    <property type="match status" value="1"/>
</dbReference>
<dbReference type="PANTHER" id="PTHR46185">
    <property type="entry name" value="GLUTAREDOXIN-1"/>
    <property type="match status" value="1"/>
</dbReference>
<dbReference type="Proteomes" id="UP000694888">
    <property type="component" value="Unplaced"/>
</dbReference>
<protein>
    <submittedName>
        <fullName evidence="3">Uncharacterized protein LOC101849008</fullName>
    </submittedName>
</protein>
<dbReference type="SUPFAM" id="SSF52833">
    <property type="entry name" value="Thioredoxin-like"/>
    <property type="match status" value="1"/>
</dbReference>
<dbReference type="PANTHER" id="PTHR46185:SF1">
    <property type="entry name" value="GLUTAREDOXIN-1"/>
    <property type="match status" value="1"/>
</dbReference>
<evidence type="ECO:0000256" key="1">
    <source>
        <dbReference type="SAM" id="MobiDB-lite"/>
    </source>
</evidence>
<dbReference type="InterPro" id="IPR047185">
    <property type="entry name" value="GLRX1"/>
</dbReference>
<name>A0ABM0K661_APLCA</name>
<evidence type="ECO:0000313" key="3">
    <source>
        <dbReference type="RefSeq" id="XP_005109652.1"/>
    </source>
</evidence>
<dbReference type="InterPro" id="IPR036249">
    <property type="entry name" value="Thioredoxin-like_sf"/>
</dbReference>
<reference evidence="3" key="1">
    <citation type="submission" date="2025-08" db="UniProtKB">
        <authorList>
            <consortium name="RefSeq"/>
        </authorList>
    </citation>
    <scope>IDENTIFICATION</scope>
</reference>